<evidence type="ECO:0000313" key="2">
    <source>
        <dbReference type="EMBL" id="GDZ95577.1"/>
    </source>
</evidence>
<accession>A0A4P6A393</accession>
<protein>
    <submittedName>
        <fullName evidence="2">Uncharacterized protein</fullName>
    </submittedName>
</protein>
<gene>
    <name evidence="2" type="ORF">PA905_40070</name>
</gene>
<reference evidence="3" key="1">
    <citation type="submission" date="2019-02" db="EMBL/GenBank/DDBJ databases">
        <title>Draft genome sequence of Planktothrix agardhii NIES-905.</title>
        <authorList>
            <person name="Yamaguchi H."/>
            <person name="Suzuki S."/>
            <person name="Kawachi M."/>
        </authorList>
    </citation>
    <scope>NUCLEOTIDE SEQUENCE [LARGE SCALE GENOMIC DNA]</scope>
    <source>
        <strain evidence="3">CCAP 1459/11A</strain>
    </source>
</reference>
<evidence type="ECO:0000313" key="3">
    <source>
        <dbReference type="Proteomes" id="UP000299794"/>
    </source>
</evidence>
<evidence type="ECO:0000256" key="1">
    <source>
        <dbReference type="SAM" id="Phobius"/>
    </source>
</evidence>
<sequence>MKPIKPFKFIDRTKKLSRNNKIAAGLFIFFGLLFLYNEWEWRDRQDRELKEIIEKREAETKKYCEEGKRDWTLGDYQSNPICYEYERKIKKKE</sequence>
<dbReference type="Proteomes" id="UP000299794">
    <property type="component" value="Unassembled WGS sequence"/>
</dbReference>
<keyword evidence="1" id="KW-1133">Transmembrane helix</keyword>
<proteinExistence type="predicted"/>
<name>A0A4P6A393_PLAAG</name>
<feature type="transmembrane region" description="Helical" evidence="1">
    <location>
        <begin position="21"/>
        <end position="39"/>
    </location>
</feature>
<comment type="caution">
    <text evidence="2">The sequence shown here is derived from an EMBL/GenBank/DDBJ whole genome shotgun (WGS) entry which is preliminary data.</text>
</comment>
<organism evidence="2 3">
    <name type="scientific">Planktothrix agardhii CCAP 1459/11A</name>
    <dbReference type="NCBI Taxonomy" id="282420"/>
    <lineage>
        <taxon>Bacteria</taxon>
        <taxon>Bacillati</taxon>
        <taxon>Cyanobacteriota</taxon>
        <taxon>Cyanophyceae</taxon>
        <taxon>Oscillatoriophycideae</taxon>
        <taxon>Oscillatoriales</taxon>
        <taxon>Microcoleaceae</taxon>
        <taxon>Planktothrix</taxon>
    </lineage>
</organism>
<dbReference type="RefSeq" id="WP_141295642.1">
    <property type="nucleotide sequence ID" value="NZ_BJCD01000061.1"/>
</dbReference>
<keyword evidence="1" id="KW-0812">Transmembrane</keyword>
<dbReference type="AlphaFoldDB" id="A0A4P6A393"/>
<dbReference type="EMBL" id="BJCD01000061">
    <property type="protein sequence ID" value="GDZ95577.1"/>
    <property type="molecule type" value="Genomic_DNA"/>
</dbReference>
<keyword evidence="1" id="KW-0472">Membrane</keyword>